<accession>A0A2I6PI69</accession>
<dbReference type="KEGG" id="vg:55606441"/>
<evidence type="ECO:0000313" key="3">
    <source>
        <dbReference type="Proteomes" id="UP000240618"/>
    </source>
</evidence>
<dbReference type="Proteomes" id="UP000240618">
    <property type="component" value="Segment"/>
</dbReference>
<evidence type="ECO:0000256" key="1">
    <source>
        <dbReference type="SAM" id="Phobius"/>
    </source>
</evidence>
<sequence>MADFAKEDKVRVIKLYGILGHLFGRYHEFVVHSPAEAIGALCNLIDGFEEFLYGAKDRGLTFGVFTGKNNLRADQLKHPCGSDEIRIAPIVIGNKRQGLLQTIIGVVLVVAAVFFPALWPAAITMLAGGVISMLSPQTKGLGTQDAPNNRASYSFNGPVNTSAQGGAIPILYGRMIVGSYVISAGIQAEDQQ</sequence>
<name>A0A2I6PI69_9CAUD</name>
<reference evidence="2 3" key="1">
    <citation type="journal article" date="2018" name="Arch. Virol.">
        <title>Genome sequence of the novel virulent bacteriophage PMBT14 with lytic activity against Pseudomonas fluorescens DSM 50090(R).</title>
        <authorList>
            <person name="Koberg S."/>
            <person name="Gieschler S."/>
            <person name="Brinks E."/>
            <person name="Wenning M."/>
            <person name="Neve H."/>
            <person name="Franz C.M."/>
        </authorList>
    </citation>
    <scope>NUCLEOTIDE SEQUENCE [LARGE SCALE GENOMIC DNA]</scope>
</reference>
<dbReference type="EMBL" id="MG596800">
    <property type="protein sequence ID" value="AUM59739.1"/>
    <property type="molecule type" value="Genomic_DNA"/>
</dbReference>
<keyword evidence="1" id="KW-0812">Transmembrane</keyword>
<keyword evidence="1" id="KW-0472">Membrane</keyword>
<feature type="transmembrane region" description="Helical" evidence="1">
    <location>
        <begin position="99"/>
        <end position="119"/>
    </location>
</feature>
<keyword evidence="1" id="KW-1133">Transmembrane helix</keyword>
<dbReference type="RefSeq" id="YP_009836202.1">
    <property type="nucleotide sequence ID" value="NC_048687.1"/>
</dbReference>
<organism evidence="2 3">
    <name type="scientific">Pseudomonas phage PMBT14</name>
    <dbReference type="NCBI Taxonomy" id="2059855"/>
    <lineage>
        <taxon>Viruses</taxon>
        <taxon>Duplodnaviria</taxon>
        <taxon>Heunggongvirae</taxon>
        <taxon>Uroviricota</taxon>
        <taxon>Caudoviricetes</taxon>
        <taxon>Knuthellervirus</taxon>
        <taxon>Knuthellervirus PMBT14</taxon>
    </lineage>
</organism>
<keyword evidence="3" id="KW-1185">Reference proteome</keyword>
<dbReference type="GeneID" id="55606441"/>
<protein>
    <submittedName>
        <fullName evidence="2">Tail assembly protein</fullName>
    </submittedName>
</protein>
<evidence type="ECO:0000313" key="2">
    <source>
        <dbReference type="EMBL" id="AUM59739.1"/>
    </source>
</evidence>
<proteinExistence type="predicted"/>
<dbReference type="InterPro" id="IPR010654">
    <property type="entry name" value="Phage_lambda_tail_I"/>
</dbReference>
<dbReference type="Pfam" id="PF06805">
    <property type="entry name" value="Lambda_tail_I"/>
    <property type="match status" value="1"/>
</dbReference>